<reference evidence="2 3" key="1">
    <citation type="submission" date="2019-01" db="EMBL/GenBank/DDBJ databases">
        <authorList>
            <person name="Neitz A."/>
            <person name="Villela V."/>
            <person name="Anton S."/>
            <person name="Buhyoff S."/>
            <person name="Consani M."/>
            <person name="Davis D."/>
            <person name="Haas R."/>
            <person name="Heid C."/>
            <person name="Roop S."/>
            <person name="Braley A.B."/>
            <person name="Ettinger A.-S.H."/>
            <person name="Anders K.R."/>
            <person name="Garlena R.A."/>
            <person name="Russell D.A."/>
            <person name="Pope W.H."/>
            <person name="Jacobs-Sera D."/>
            <person name="Hendrix R.W."/>
            <person name="Hatfull G.F."/>
        </authorList>
    </citation>
    <scope>NUCLEOTIDE SEQUENCE [LARGE SCALE GENOMIC DNA]</scope>
</reference>
<evidence type="ECO:0000259" key="1">
    <source>
        <dbReference type="SMART" id="SM00731"/>
    </source>
</evidence>
<dbReference type="InterPro" id="IPR006640">
    <property type="entry name" value="SprT-like_domain"/>
</dbReference>
<dbReference type="GeneID" id="60325143"/>
<keyword evidence="3" id="KW-1185">Reference proteome</keyword>
<name>A0A411B5K5_9CAUD</name>
<dbReference type="GO" id="GO:0006950">
    <property type="term" value="P:response to stress"/>
    <property type="evidence" value="ECO:0007669"/>
    <property type="project" value="UniProtKB-ARBA"/>
</dbReference>
<evidence type="ECO:0000313" key="3">
    <source>
        <dbReference type="Proteomes" id="UP000290045"/>
    </source>
</evidence>
<dbReference type="KEGG" id="vg:60325143"/>
<proteinExistence type="predicted"/>
<feature type="domain" description="SprT-like" evidence="1">
    <location>
        <begin position="43"/>
        <end position="186"/>
    </location>
</feature>
<keyword evidence="2" id="KW-0378">Hydrolase</keyword>
<sequence length="192" mass="20809">MTRNAIEQIAFDGLGEQLTLAAVVEAPIAPRAPRPAVTAPAVAATPAHMGMSEARRIATDLIAQHGLVGWVVAFDNARRRAGVCKYGPKTISLSKPLMAQRSYVDTMQTITHEIAHALVGHAHGHDAVWAAKHRSLGGNGKRCFEHLDETAPWMGTCSHGKKFAKYRQPKRLDGWRCKCAGGGSTIVWAKQR</sequence>
<dbReference type="GO" id="GO:0008233">
    <property type="term" value="F:peptidase activity"/>
    <property type="evidence" value="ECO:0007669"/>
    <property type="project" value="UniProtKB-KW"/>
</dbReference>
<protein>
    <submittedName>
        <fullName evidence="2">SprT-like protease</fullName>
    </submittedName>
</protein>
<dbReference type="GO" id="GO:0006508">
    <property type="term" value="P:proteolysis"/>
    <property type="evidence" value="ECO:0007669"/>
    <property type="project" value="UniProtKB-KW"/>
</dbReference>
<dbReference type="SMART" id="SM00731">
    <property type="entry name" value="SprT"/>
    <property type="match status" value="1"/>
</dbReference>
<organism evidence="2 3">
    <name type="scientific">Mycobacterium phage Nibb</name>
    <dbReference type="NCBI Taxonomy" id="2510585"/>
    <lineage>
        <taxon>Viruses</taxon>
        <taxon>Duplodnaviria</taxon>
        <taxon>Heunggongvirae</taxon>
        <taxon>Uroviricota</taxon>
        <taxon>Caudoviricetes</taxon>
        <taxon>Weiservirinae</taxon>
        <taxon>Anayavirus</taxon>
        <taxon>Anayavirus nibb</taxon>
    </lineage>
</organism>
<accession>A0A411B5K5</accession>
<keyword evidence="2" id="KW-0645">Protease</keyword>
<gene>
    <name evidence="2" type="primary">78</name>
    <name evidence="2" type="ORF">SEA_NIBB_78</name>
</gene>
<dbReference type="Proteomes" id="UP000290045">
    <property type="component" value="Segment"/>
</dbReference>
<dbReference type="RefSeq" id="YP_009953666.1">
    <property type="nucleotide sequence ID" value="NC_051624.1"/>
</dbReference>
<dbReference type="EMBL" id="MK460246">
    <property type="protein sequence ID" value="QAX95617.1"/>
    <property type="molecule type" value="Genomic_DNA"/>
</dbReference>
<dbReference type="Pfam" id="PF10263">
    <property type="entry name" value="SprT-like"/>
    <property type="match status" value="1"/>
</dbReference>
<evidence type="ECO:0000313" key="2">
    <source>
        <dbReference type="EMBL" id="QAX95617.1"/>
    </source>
</evidence>